<dbReference type="PANTHER" id="PTHR10037">
    <property type="entry name" value="VOLTAGE-GATED CATION CHANNEL CALCIUM AND SODIUM"/>
    <property type="match status" value="1"/>
</dbReference>
<proteinExistence type="predicted"/>
<feature type="domain" description="EF-hand" evidence="9">
    <location>
        <begin position="994"/>
        <end position="1029"/>
    </location>
</feature>
<feature type="transmembrane region" description="Helical" evidence="8">
    <location>
        <begin position="320"/>
        <end position="342"/>
    </location>
</feature>
<dbReference type="PROSITE" id="PS50222">
    <property type="entry name" value="EF_HAND_2"/>
    <property type="match status" value="2"/>
</dbReference>
<feature type="transmembrane region" description="Helical" evidence="8">
    <location>
        <begin position="273"/>
        <end position="292"/>
    </location>
</feature>
<keyword evidence="3" id="KW-0106">Calcium</keyword>
<keyword evidence="2 8" id="KW-0812">Transmembrane</keyword>
<dbReference type="Gene3D" id="1.10.238.10">
    <property type="entry name" value="EF-hand"/>
    <property type="match status" value="1"/>
</dbReference>
<evidence type="ECO:0000256" key="2">
    <source>
        <dbReference type="ARBA" id="ARBA00022692"/>
    </source>
</evidence>
<feature type="transmembrane region" description="Helical" evidence="8">
    <location>
        <begin position="722"/>
        <end position="743"/>
    </location>
</feature>
<dbReference type="Pfam" id="PF13202">
    <property type="entry name" value="EF-hand_5"/>
    <property type="match status" value="2"/>
</dbReference>
<dbReference type="SMART" id="SM00054">
    <property type="entry name" value="EFh"/>
    <property type="match status" value="2"/>
</dbReference>
<evidence type="ECO:0000256" key="3">
    <source>
        <dbReference type="ARBA" id="ARBA00022837"/>
    </source>
</evidence>
<keyword evidence="4 8" id="KW-1133">Transmembrane helix</keyword>
<evidence type="ECO:0000256" key="4">
    <source>
        <dbReference type="ARBA" id="ARBA00022989"/>
    </source>
</evidence>
<evidence type="ECO:0000259" key="9">
    <source>
        <dbReference type="PROSITE" id="PS50222"/>
    </source>
</evidence>
<feature type="transmembrane region" description="Helical" evidence="8">
    <location>
        <begin position="417"/>
        <end position="440"/>
    </location>
</feature>
<feature type="transmembrane region" description="Helical" evidence="8">
    <location>
        <begin position="779"/>
        <end position="801"/>
    </location>
</feature>
<dbReference type="Proteomes" id="UP001642484">
    <property type="component" value="Unassembled WGS sequence"/>
</dbReference>
<keyword evidence="5 8" id="KW-0472">Membrane</keyword>
<evidence type="ECO:0000313" key="10">
    <source>
        <dbReference type="EMBL" id="CAK9033020.1"/>
    </source>
</evidence>
<feature type="domain" description="EF-hand" evidence="9">
    <location>
        <begin position="542"/>
        <end position="577"/>
    </location>
</feature>
<evidence type="ECO:0000256" key="6">
    <source>
        <dbReference type="SAM" id="Coils"/>
    </source>
</evidence>
<dbReference type="SUPFAM" id="SSF81324">
    <property type="entry name" value="Voltage-gated potassium channels"/>
    <property type="match status" value="2"/>
</dbReference>
<evidence type="ECO:0000313" key="11">
    <source>
        <dbReference type="Proteomes" id="UP001642484"/>
    </source>
</evidence>
<evidence type="ECO:0000256" key="5">
    <source>
        <dbReference type="ARBA" id="ARBA00023136"/>
    </source>
</evidence>
<evidence type="ECO:0000256" key="1">
    <source>
        <dbReference type="ARBA" id="ARBA00004141"/>
    </source>
</evidence>
<feature type="region of interest" description="Disordered" evidence="7">
    <location>
        <begin position="1"/>
        <end position="21"/>
    </location>
</feature>
<dbReference type="PROSITE" id="PS00018">
    <property type="entry name" value="EF_HAND_1"/>
    <property type="match status" value="2"/>
</dbReference>
<feature type="transmembrane region" description="Helical" evidence="8">
    <location>
        <begin position="910"/>
        <end position="933"/>
    </location>
</feature>
<dbReference type="Gene3D" id="1.20.120.350">
    <property type="entry name" value="Voltage-gated potassium channels. Chain C"/>
    <property type="match status" value="2"/>
</dbReference>
<dbReference type="InterPro" id="IPR043203">
    <property type="entry name" value="VGCC_Ca_Na"/>
</dbReference>
<feature type="compositionally biased region" description="Basic and acidic residues" evidence="7">
    <location>
        <begin position="1"/>
        <end position="16"/>
    </location>
</feature>
<reference evidence="10 11" key="1">
    <citation type="submission" date="2024-02" db="EMBL/GenBank/DDBJ databases">
        <authorList>
            <person name="Chen Y."/>
            <person name="Shah S."/>
            <person name="Dougan E. K."/>
            <person name="Thang M."/>
            <person name="Chan C."/>
        </authorList>
    </citation>
    <scope>NUCLEOTIDE SEQUENCE [LARGE SCALE GENOMIC DNA]</scope>
</reference>
<evidence type="ECO:0000256" key="7">
    <source>
        <dbReference type="SAM" id="MobiDB-lite"/>
    </source>
</evidence>
<feature type="transmembrane region" description="Helical" evidence="8">
    <location>
        <begin position="493"/>
        <end position="518"/>
    </location>
</feature>
<comment type="subcellular location">
    <subcellularLocation>
        <location evidence="1">Membrane</location>
        <topology evidence="1">Multi-pass membrane protein</topology>
    </subcellularLocation>
</comment>
<dbReference type="InterPro" id="IPR002048">
    <property type="entry name" value="EF_hand_dom"/>
</dbReference>
<sequence>MDVSPRETASDCHDSAEGSPLPLPVSVRSKLSFRDTAPSFSCSYCGTESGLMPMEPSILKPQEQTLEGRESYHVLTALTETVRHSQKALNFHCNRLVLLTGDDDLAGHVFRTSQGEDVVSELCNGIEEALLDVEVYKRQLESMSDEIVQGRRRWTISRQEVIESGVDFIGSEGTLSNPKGAQAAVANGFEIDPDAPHEFEVKVEDPPDARKTDSADAAQVQPSISDTRRGYSRIRSLLRAGSHVSNLGREVNPGPFSWWVFFRELVKSPKFDLTFAVLIFLSSLVMALQVQYHGFDVGYELGYFGMFYPAEEVWPNAAPVFNGLELTIGVVFLFEILVRILAARCRFWCDPWNVLDLFVVVAWAVDTVTVASLPVDPMLLRLLRLIKLFRLLRLIRKVKGFDSLYIMVTSIKASFSALLWSTVLLFAVLTTIALILTTLVDVYLNSDSNPLERRLRVFEYYGTFTRCALTLLELTLANWVPASRVLTEDVSEFYTIFVLMFQASMGFSVVKVIMGVFLQNTFSVAANDDVIMMNSKDRALQTHKMKMSILFEAADTNGDGRLDREEFAEILADPLVSRWLSAMGFDIVTSSNEIFDLLRETEDLSAEEMIAGVARLSGPASSLNMAQLLYEGDVLRKEVEGISMAVHQELTEIGMEVPPPPLRSESTSLPKLRSLTTINTSRTRRTSMSQKIFSQKRLESFHEAKRFWTRISQQALVLTESFHFQLCFAMLICSLCAVMGFEVQYRGYETGYKLGYTGYTKPAHEVWPAADTAFEVVDIFFGVVFTLELILKFIAGSLSFFKDMWNWLDGLVLIVWYLERITSTAFPLDPMMLRLFRLSRLMRMVRLVKIFEQCDALYLMLTSIRASFAALAWSSALLLLIQMMLALAIVTLVEPYFSDPNATGDKYAVYSYYGTFTRAMLTLFEITLGNFVPVTRLMMQDVSELYVMFALVHKLVIGFAVVMVITGVFVQETFSVAQTDNTIMINQKERALELHIAKMTALFKAADYDSSGRLDRGEWLQVCDDYSVQLWLAAMGLDVSNAALVHELICAASNQQDLNAKDLVSGIARLKGSARNIDMALFRKEFLHTTKVVQDMQEKVQMLSSELQRDRRTPKKASVRLVAAKSFTSLGRTVFPMVFASGGASS</sequence>
<protein>
    <recommendedName>
        <fullName evidence="9">EF-hand domain-containing protein</fullName>
    </recommendedName>
</protein>
<organism evidence="10 11">
    <name type="scientific">Durusdinium trenchii</name>
    <dbReference type="NCBI Taxonomy" id="1381693"/>
    <lineage>
        <taxon>Eukaryota</taxon>
        <taxon>Sar</taxon>
        <taxon>Alveolata</taxon>
        <taxon>Dinophyceae</taxon>
        <taxon>Suessiales</taxon>
        <taxon>Symbiodiniaceae</taxon>
        <taxon>Durusdinium</taxon>
    </lineage>
</organism>
<accession>A0ABP0L3P4</accession>
<dbReference type="InterPro" id="IPR027359">
    <property type="entry name" value="Volt_channel_dom_sf"/>
</dbReference>
<dbReference type="Pfam" id="PF00520">
    <property type="entry name" value="Ion_trans"/>
    <property type="match status" value="2"/>
</dbReference>
<keyword evidence="6" id="KW-0175">Coiled coil</keyword>
<dbReference type="EMBL" id="CAXAMN010010890">
    <property type="protein sequence ID" value="CAK9033020.1"/>
    <property type="molecule type" value="Genomic_DNA"/>
</dbReference>
<feature type="region of interest" description="Disordered" evidence="7">
    <location>
        <begin position="206"/>
        <end position="225"/>
    </location>
</feature>
<dbReference type="InterPro" id="IPR005821">
    <property type="entry name" value="Ion_trans_dom"/>
</dbReference>
<evidence type="ECO:0000256" key="8">
    <source>
        <dbReference type="SAM" id="Phobius"/>
    </source>
</evidence>
<name>A0ABP0L3P4_9DINO</name>
<feature type="coiled-coil region" evidence="6">
    <location>
        <begin position="126"/>
        <end position="153"/>
    </location>
</feature>
<gene>
    <name evidence="10" type="ORF">CCMP2556_LOCUS18897</name>
</gene>
<dbReference type="InterPro" id="IPR011992">
    <property type="entry name" value="EF-hand-dom_pair"/>
</dbReference>
<dbReference type="SUPFAM" id="SSF47473">
    <property type="entry name" value="EF-hand"/>
    <property type="match status" value="1"/>
</dbReference>
<keyword evidence="11" id="KW-1185">Reference proteome</keyword>
<dbReference type="PANTHER" id="PTHR10037:SF62">
    <property type="entry name" value="SODIUM CHANNEL PROTEIN 60E"/>
    <property type="match status" value="1"/>
</dbReference>
<comment type="caution">
    <text evidence="10">The sequence shown here is derived from an EMBL/GenBank/DDBJ whole genome shotgun (WGS) entry which is preliminary data.</text>
</comment>
<dbReference type="Gene3D" id="1.10.287.70">
    <property type="match status" value="1"/>
</dbReference>
<feature type="transmembrane region" description="Helical" evidence="8">
    <location>
        <begin position="857"/>
        <end position="890"/>
    </location>
</feature>
<feature type="transmembrane region" description="Helical" evidence="8">
    <location>
        <begin position="945"/>
        <end position="970"/>
    </location>
</feature>
<dbReference type="InterPro" id="IPR018247">
    <property type="entry name" value="EF_Hand_1_Ca_BS"/>
</dbReference>